<dbReference type="NCBIfam" id="NF009008">
    <property type="entry name" value="PRK12354.1"/>
    <property type="match status" value="1"/>
</dbReference>
<dbReference type="CDD" id="cd04235">
    <property type="entry name" value="AAK_CK"/>
    <property type="match status" value="1"/>
</dbReference>
<evidence type="ECO:0000256" key="5">
    <source>
        <dbReference type="PIRNR" id="PIRNR000723"/>
    </source>
</evidence>
<proteinExistence type="inferred from homology"/>
<dbReference type="GO" id="GO:0019546">
    <property type="term" value="P:L-arginine deiminase pathway"/>
    <property type="evidence" value="ECO:0007669"/>
    <property type="project" value="TreeGrafter"/>
</dbReference>
<dbReference type="RefSeq" id="WP_213227704.1">
    <property type="nucleotide sequence ID" value="NZ_CP098827.1"/>
</dbReference>
<evidence type="ECO:0000256" key="1">
    <source>
        <dbReference type="ARBA" id="ARBA00011066"/>
    </source>
</evidence>
<dbReference type="FunFam" id="3.40.1160.10:FF:000007">
    <property type="entry name" value="Carbamate kinase"/>
    <property type="match status" value="1"/>
</dbReference>
<name>A0AAU7KKX2_9GAMM</name>
<protein>
    <recommendedName>
        <fullName evidence="4 5">Carbamate kinase</fullName>
    </recommendedName>
</protein>
<keyword evidence="2 5" id="KW-0808">Transferase</keyword>
<dbReference type="PRINTS" id="PR01469">
    <property type="entry name" value="CARBMTKINASE"/>
</dbReference>
<evidence type="ECO:0000256" key="3">
    <source>
        <dbReference type="ARBA" id="ARBA00022777"/>
    </source>
</evidence>
<dbReference type="GO" id="GO:0005829">
    <property type="term" value="C:cytosol"/>
    <property type="evidence" value="ECO:0007669"/>
    <property type="project" value="TreeGrafter"/>
</dbReference>
<feature type="domain" description="Aspartate/glutamate/uridylate kinase" evidence="6">
    <location>
        <begin position="1"/>
        <end position="281"/>
    </location>
</feature>
<gene>
    <name evidence="7" type="primary">arcC</name>
    <name evidence="7" type="ORF">NFG58_04910</name>
</gene>
<dbReference type="InterPro" id="IPR036393">
    <property type="entry name" value="AceGlu_kinase-like_sf"/>
</dbReference>
<comment type="similarity">
    <text evidence="1 5">Belongs to the carbamate kinase family.</text>
</comment>
<evidence type="ECO:0000313" key="7">
    <source>
        <dbReference type="EMBL" id="XBO72054.1"/>
    </source>
</evidence>
<dbReference type="NCBIfam" id="TIGR00746">
    <property type="entry name" value="arcC"/>
    <property type="match status" value="1"/>
</dbReference>
<dbReference type="GO" id="GO:0008804">
    <property type="term" value="F:carbamate kinase activity"/>
    <property type="evidence" value="ECO:0007669"/>
    <property type="project" value="UniProtKB-UniRule"/>
</dbReference>
<keyword evidence="3 5" id="KW-0418">Kinase</keyword>
<accession>A0AAU7KKX2</accession>
<dbReference type="InterPro" id="IPR003964">
    <property type="entry name" value="Carb_kinase"/>
</dbReference>
<evidence type="ECO:0000259" key="6">
    <source>
        <dbReference type="Pfam" id="PF00696"/>
    </source>
</evidence>
<dbReference type="Gene3D" id="3.40.1160.10">
    <property type="entry name" value="Acetylglutamate kinase-like"/>
    <property type="match status" value="1"/>
</dbReference>
<dbReference type="PIRSF" id="PIRSF000723">
    <property type="entry name" value="Carbamate_kin"/>
    <property type="match status" value="1"/>
</dbReference>
<dbReference type="EMBL" id="CP098827">
    <property type="protein sequence ID" value="XBO72054.1"/>
    <property type="molecule type" value="Genomic_DNA"/>
</dbReference>
<dbReference type="PANTHER" id="PTHR30409:SF1">
    <property type="entry name" value="CARBAMATE KINASE-RELATED"/>
    <property type="match status" value="1"/>
</dbReference>
<dbReference type="InterPro" id="IPR001048">
    <property type="entry name" value="Asp/Glu/Uridylate_kinase"/>
</dbReference>
<reference evidence="7" key="1">
    <citation type="submission" date="2022-06" db="EMBL/GenBank/DDBJ databases">
        <title>A novel DMS-producing enzyme.</title>
        <authorList>
            <person name="Zhang Y."/>
        </authorList>
    </citation>
    <scope>NUCLEOTIDE SEQUENCE</scope>
    <source>
        <strain evidence="7">RT37</strain>
    </source>
</reference>
<dbReference type="PANTHER" id="PTHR30409">
    <property type="entry name" value="CARBAMATE KINASE"/>
    <property type="match status" value="1"/>
</dbReference>
<evidence type="ECO:0000256" key="4">
    <source>
        <dbReference type="NCBIfam" id="TIGR00746"/>
    </source>
</evidence>
<evidence type="ECO:0000256" key="2">
    <source>
        <dbReference type="ARBA" id="ARBA00022679"/>
    </source>
</evidence>
<dbReference type="AlphaFoldDB" id="A0AAU7KKX2"/>
<organism evidence="7">
    <name type="scientific">Halomonas sp. RT37</name>
    <dbReference type="NCBI Taxonomy" id="2950872"/>
    <lineage>
        <taxon>Bacteria</taxon>
        <taxon>Pseudomonadati</taxon>
        <taxon>Pseudomonadota</taxon>
        <taxon>Gammaproteobacteria</taxon>
        <taxon>Oceanospirillales</taxon>
        <taxon>Halomonadaceae</taxon>
        <taxon>Halomonas</taxon>
    </lineage>
</organism>
<sequence length="315" mass="33455">MRITIALGGNALLRRGEVMNGEAQRANIRIACEQIARIASGNELVIAHGNGPQVGLLALQGAAYDEDNAFPLDVLGAETEGMIGYMIEQELGNLLPPEVPFASLLTQVEVDADDPAFQQPSKPIGPIYQRDEACRLAELKGWTMARDGDHYRRVVPSPRPKRIFEIRPLRWLLEKGTVVICAGGGGIPTVYGEDGKLEGIEAVIDKDLCSSLLSQQLASDLLIIATDVDGVYLDWGTPHSRRVAMADPDSLEAQGFAAGSMGPKVQAACEFARSSGKTAVIGALADIEAIVAGHAGTRVSVRATGISFAQETTAP</sequence>
<dbReference type="Pfam" id="PF00696">
    <property type="entry name" value="AA_kinase"/>
    <property type="match status" value="1"/>
</dbReference>
<dbReference type="SUPFAM" id="SSF53633">
    <property type="entry name" value="Carbamate kinase-like"/>
    <property type="match status" value="1"/>
</dbReference>